<proteinExistence type="predicted"/>
<comment type="caution">
    <text evidence="1">The sequence shown here is derived from an EMBL/GenBank/DDBJ whole genome shotgun (WGS) entry which is preliminary data.</text>
</comment>
<evidence type="ECO:0000313" key="2">
    <source>
        <dbReference type="Proteomes" id="UP001060085"/>
    </source>
</evidence>
<keyword evidence="2" id="KW-1185">Reference proteome</keyword>
<sequence length="311" mass="34277">MNHKGKMKKGKQKKGKPKKGKQSLKGVDKRGILNTSLSSAHFTHSGSSTSSLQRATRPTTVPHKLCSSDSIPALILPQPSVVSPTSQFLHLRQPVHRTLIGHLALSATRPMTLPNLPSSSYSVPALTLNPCTVLETSRFQDFRCQPIHCTSIGDSTTTATWPATLPNPLSSSYPGPARQSASLPPSQRCHYLTNGTPQTTFQFRRLHAFWIVINLSTAHRSATLPPSQCCRCHYLTNGTPQTTFQFCRLHAFRIFINPSTAHRSATLLQCYRCLYLTNCTPQTTFQVAASLKVNPIHGHWKSFPSPRLSSS</sequence>
<dbReference type="Proteomes" id="UP001060085">
    <property type="component" value="Linkage Group LG06"/>
</dbReference>
<gene>
    <name evidence="1" type="ORF">M9H77_28776</name>
</gene>
<reference evidence="2" key="1">
    <citation type="journal article" date="2023" name="Nat. Plants">
        <title>Single-cell RNA sequencing provides a high-resolution roadmap for understanding the multicellular compartmentation of specialized metabolism.</title>
        <authorList>
            <person name="Sun S."/>
            <person name="Shen X."/>
            <person name="Li Y."/>
            <person name="Li Y."/>
            <person name="Wang S."/>
            <person name="Li R."/>
            <person name="Zhang H."/>
            <person name="Shen G."/>
            <person name="Guo B."/>
            <person name="Wei J."/>
            <person name="Xu J."/>
            <person name="St-Pierre B."/>
            <person name="Chen S."/>
            <person name="Sun C."/>
        </authorList>
    </citation>
    <scope>NUCLEOTIDE SEQUENCE [LARGE SCALE GENOMIC DNA]</scope>
</reference>
<name>A0ACC0AGC9_CATRO</name>
<dbReference type="EMBL" id="CM044706">
    <property type="protein sequence ID" value="KAI5659983.1"/>
    <property type="molecule type" value="Genomic_DNA"/>
</dbReference>
<evidence type="ECO:0000313" key="1">
    <source>
        <dbReference type="EMBL" id="KAI5659983.1"/>
    </source>
</evidence>
<protein>
    <submittedName>
        <fullName evidence="1">Uncharacterized protein</fullName>
    </submittedName>
</protein>
<organism evidence="1 2">
    <name type="scientific">Catharanthus roseus</name>
    <name type="common">Madagascar periwinkle</name>
    <name type="synonym">Vinca rosea</name>
    <dbReference type="NCBI Taxonomy" id="4058"/>
    <lineage>
        <taxon>Eukaryota</taxon>
        <taxon>Viridiplantae</taxon>
        <taxon>Streptophyta</taxon>
        <taxon>Embryophyta</taxon>
        <taxon>Tracheophyta</taxon>
        <taxon>Spermatophyta</taxon>
        <taxon>Magnoliopsida</taxon>
        <taxon>eudicotyledons</taxon>
        <taxon>Gunneridae</taxon>
        <taxon>Pentapetalae</taxon>
        <taxon>asterids</taxon>
        <taxon>lamiids</taxon>
        <taxon>Gentianales</taxon>
        <taxon>Apocynaceae</taxon>
        <taxon>Rauvolfioideae</taxon>
        <taxon>Vinceae</taxon>
        <taxon>Catharanthinae</taxon>
        <taxon>Catharanthus</taxon>
    </lineage>
</organism>
<accession>A0ACC0AGC9</accession>